<dbReference type="CDD" id="cd05233">
    <property type="entry name" value="SDR_c"/>
    <property type="match status" value="1"/>
</dbReference>
<keyword evidence="2" id="KW-0560">Oxidoreductase</keyword>
<evidence type="ECO:0000256" key="1">
    <source>
        <dbReference type="ARBA" id="ARBA00006484"/>
    </source>
</evidence>
<reference evidence="4 5" key="1">
    <citation type="submission" date="2021-06" db="EMBL/GenBank/DDBJ databases">
        <title>Actinomycetes sequencing.</title>
        <authorList>
            <person name="Shan Q."/>
        </authorList>
    </citation>
    <scope>NUCLEOTIDE SEQUENCE [LARGE SCALE GENOMIC DNA]</scope>
    <source>
        <strain evidence="4 5">NEAU-G5</strain>
    </source>
</reference>
<feature type="compositionally biased region" description="Basic and acidic residues" evidence="3">
    <location>
        <begin position="256"/>
        <end position="274"/>
    </location>
</feature>
<dbReference type="PROSITE" id="PS00061">
    <property type="entry name" value="ADH_SHORT"/>
    <property type="match status" value="1"/>
</dbReference>
<protein>
    <submittedName>
        <fullName evidence="4">SDR family oxidoreductase</fullName>
    </submittedName>
</protein>
<sequence>MPRFEPNPQRRPALIAGASSGIGAATAVALAELGHPVALGARRVDTCVQLAEKIRADGGEAVALRLDVTEADSVEEFVTAAEAALGPAEIVLSGAGDLEFALAHEMDSEQFLRQVQVHLVGAQRLAHRVIPAMVSRRRGDFVFIGSDCADSPRPRMGAYNAAKTGLEAMARQMRMELEGTGVRASVVRPGPTRTGMGMTASPEVVGPLLDDWARWGFARHPYFLRASDIAAAVVAVVSAPRGAHLVLVEVQPEAPLAEREPKDSGASEDAKGGR</sequence>
<dbReference type="Proteomes" id="UP000733379">
    <property type="component" value="Unassembled WGS sequence"/>
</dbReference>
<evidence type="ECO:0000313" key="4">
    <source>
        <dbReference type="EMBL" id="MBU3060503.1"/>
    </source>
</evidence>
<keyword evidence="5" id="KW-1185">Reference proteome</keyword>
<dbReference type="RefSeq" id="WP_215915364.1">
    <property type="nucleotide sequence ID" value="NZ_JAHKNI010000001.1"/>
</dbReference>
<dbReference type="InterPro" id="IPR020904">
    <property type="entry name" value="Sc_DH/Rdtase_CS"/>
</dbReference>
<dbReference type="PANTHER" id="PTHR43669:SF3">
    <property type="entry name" value="ALCOHOL DEHYDROGENASE, PUTATIVE (AFU_ORTHOLOGUE AFUA_3G03445)-RELATED"/>
    <property type="match status" value="1"/>
</dbReference>
<dbReference type="InterPro" id="IPR036291">
    <property type="entry name" value="NAD(P)-bd_dom_sf"/>
</dbReference>
<feature type="region of interest" description="Disordered" evidence="3">
    <location>
        <begin position="251"/>
        <end position="274"/>
    </location>
</feature>
<comment type="caution">
    <text evidence="4">The sequence shown here is derived from an EMBL/GenBank/DDBJ whole genome shotgun (WGS) entry which is preliminary data.</text>
</comment>
<dbReference type="SUPFAM" id="SSF51735">
    <property type="entry name" value="NAD(P)-binding Rossmann-fold domains"/>
    <property type="match status" value="1"/>
</dbReference>
<dbReference type="InterPro" id="IPR002347">
    <property type="entry name" value="SDR_fam"/>
</dbReference>
<dbReference type="NCBIfam" id="NF005854">
    <property type="entry name" value="PRK07775.1"/>
    <property type="match status" value="1"/>
</dbReference>
<name>A0ABS6ARI5_9NOCA</name>
<comment type="similarity">
    <text evidence="1">Belongs to the short-chain dehydrogenases/reductases (SDR) family.</text>
</comment>
<gene>
    <name evidence="4" type="ORF">KO481_03075</name>
</gene>
<organism evidence="4 5">
    <name type="scientific">Nocardia albiluteola</name>
    <dbReference type="NCBI Taxonomy" id="2842303"/>
    <lineage>
        <taxon>Bacteria</taxon>
        <taxon>Bacillati</taxon>
        <taxon>Actinomycetota</taxon>
        <taxon>Actinomycetes</taxon>
        <taxon>Mycobacteriales</taxon>
        <taxon>Nocardiaceae</taxon>
        <taxon>Nocardia</taxon>
    </lineage>
</organism>
<dbReference type="EMBL" id="JAHKNI010000001">
    <property type="protein sequence ID" value="MBU3060503.1"/>
    <property type="molecule type" value="Genomic_DNA"/>
</dbReference>
<dbReference type="PRINTS" id="PR00081">
    <property type="entry name" value="GDHRDH"/>
</dbReference>
<evidence type="ECO:0000256" key="3">
    <source>
        <dbReference type="SAM" id="MobiDB-lite"/>
    </source>
</evidence>
<dbReference type="Pfam" id="PF00106">
    <property type="entry name" value="adh_short"/>
    <property type="match status" value="1"/>
</dbReference>
<evidence type="ECO:0000313" key="5">
    <source>
        <dbReference type="Proteomes" id="UP000733379"/>
    </source>
</evidence>
<dbReference type="Gene3D" id="3.40.50.720">
    <property type="entry name" value="NAD(P)-binding Rossmann-like Domain"/>
    <property type="match status" value="1"/>
</dbReference>
<dbReference type="PANTHER" id="PTHR43669">
    <property type="entry name" value="5-KETO-D-GLUCONATE 5-REDUCTASE"/>
    <property type="match status" value="1"/>
</dbReference>
<evidence type="ECO:0000256" key="2">
    <source>
        <dbReference type="ARBA" id="ARBA00023002"/>
    </source>
</evidence>
<accession>A0ABS6ARI5</accession>
<proteinExistence type="inferred from homology"/>